<evidence type="ECO:0000313" key="5">
    <source>
        <dbReference type="EMBL" id="OMJ76048.1"/>
    </source>
</evidence>
<gene>
    <name evidence="5" type="ORF">SteCoe_24685</name>
</gene>
<dbReference type="Gene3D" id="3.90.1750.10">
    <property type="entry name" value="Hect, E3 ligase catalytic domains"/>
    <property type="match status" value="1"/>
</dbReference>
<dbReference type="InterPro" id="IPR013320">
    <property type="entry name" value="ConA-like_dom_sf"/>
</dbReference>
<dbReference type="EMBL" id="MPUH01000655">
    <property type="protein sequence ID" value="OMJ76048.1"/>
    <property type="molecule type" value="Genomic_DNA"/>
</dbReference>
<evidence type="ECO:0000256" key="2">
    <source>
        <dbReference type="PROSITE-ProRule" id="PRU00104"/>
    </source>
</evidence>
<evidence type="ECO:0000256" key="1">
    <source>
        <dbReference type="ARBA" id="ARBA00022786"/>
    </source>
</evidence>
<keyword evidence="1 2" id="KW-0833">Ubl conjugation pathway</keyword>
<evidence type="ECO:0008006" key="7">
    <source>
        <dbReference type="Google" id="ProtNLM"/>
    </source>
</evidence>
<dbReference type="SUPFAM" id="SSF49854">
    <property type="entry name" value="Spermadhesin, CUB domain"/>
    <property type="match status" value="2"/>
</dbReference>
<evidence type="ECO:0000313" key="6">
    <source>
        <dbReference type="Proteomes" id="UP000187209"/>
    </source>
</evidence>
<dbReference type="SUPFAM" id="SSF49899">
    <property type="entry name" value="Concanavalin A-like lectins/glucanases"/>
    <property type="match status" value="3"/>
</dbReference>
<dbReference type="OrthoDB" id="354511at2759"/>
<accession>A0A1R2BH11</accession>
<dbReference type="Pfam" id="PF00632">
    <property type="entry name" value="HECT"/>
    <property type="match status" value="1"/>
</dbReference>
<evidence type="ECO:0000259" key="4">
    <source>
        <dbReference type="PROSITE" id="PS50237"/>
    </source>
</evidence>
<reference evidence="5 6" key="1">
    <citation type="submission" date="2016-11" db="EMBL/GenBank/DDBJ databases">
        <title>The macronuclear genome of Stentor coeruleus: a giant cell with tiny introns.</title>
        <authorList>
            <person name="Slabodnick M."/>
            <person name="Ruby J.G."/>
            <person name="Reiff S.B."/>
            <person name="Swart E.C."/>
            <person name="Gosai S."/>
            <person name="Prabakaran S."/>
            <person name="Witkowska E."/>
            <person name="Larue G.E."/>
            <person name="Fisher S."/>
            <person name="Freeman R.M."/>
            <person name="Gunawardena J."/>
            <person name="Chu W."/>
            <person name="Stover N.A."/>
            <person name="Gregory B.D."/>
            <person name="Nowacki M."/>
            <person name="Derisi J."/>
            <person name="Roy S.W."/>
            <person name="Marshall W.F."/>
            <person name="Sood P."/>
        </authorList>
    </citation>
    <scope>NUCLEOTIDE SEQUENCE [LARGE SCALE GENOMIC DNA]</scope>
    <source>
        <strain evidence="5">WM001</strain>
    </source>
</reference>
<dbReference type="PROSITE" id="PS50188">
    <property type="entry name" value="B302_SPRY"/>
    <property type="match status" value="1"/>
</dbReference>
<feature type="active site" description="Glycyl thioester intermediate" evidence="2">
    <location>
        <position position="3916"/>
    </location>
</feature>
<dbReference type="SMART" id="SM00119">
    <property type="entry name" value="HECTc"/>
    <property type="match status" value="1"/>
</dbReference>
<comment type="caution">
    <text evidence="5">The sequence shown here is derived from an EMBL/GenBank/DDBJ whole genome shotgun (WGS) entry which is preliminary data.</text>
</comment>
<protein>
    <recommendedName>
        <fullName evidence="7">HECT domain-containing protein</fullName>
    </recommendedName>
</protein>
<dbReference type="Gene3D" id="3.30.2160.10">
    <property type="entry name" value="Hect, E3 ligase catalytic domain"/>
    <property type="match status" value="1"/>
</dbReference>
<keyword evidence="6" id="KW-1185">Reference proteome</keyword>
<feature type="domain" description="HECT" evidence="4">
    <location>
        <begin position="3605"/>
        <end position="3948"/>
    </location>
</feature>
<dbReference type="InterPro" id="IPR042469">
    <property type="entry name" value="HECTD3"/>
</dbReference>
<name>A0A1R2BH11_9CILI</name>
<dbReference type="Gene3D" id="2.60.120.920">
    <property type="match status" value="3"/>
</dbReference>
<dbReference type="InterPro" id="IPR035983">
    <property type="entry name" value="Hect_E3_ubiquitin_ligase"/>
</dbReference>
<evidence type="ECO:0000259" key="3">
    <source>
        <dbReference type="PROSITE" id="PS50188"/>
    </source>
</evidence>
<dbReference type="InterPro" id="IPR035914">
    <property type="entry name" value="Sperma_CUB_dom_sf"/>
</dbReference>
<dbReference type="InterPro" id="IPR001870">
    <property type="entry name" value="B30.2/SPRY"/>
</dbReference>
<dbReference type="InterPro" id="IPR043136">
    <property type="entry name" value="B30.2/SPRY_sf"/>
</dbReference>
<dbReference type="SUPFAM" id="SSF56204">
    <property type="entry name" value="Hect, E3 ligase catalytic domain"/>
    <property type="match status" value="1"/>
</dbReference>
<dbReference type="InterPro" id="IPR003877">
    <property type="entry name" value="SPRY_dom"/>
</dbReference>
<dbReference type="PROSITE" id="PS50237">
    <property type="entry name" value="HECT"/>
    <property type="match status" value="1"/>
</dbReference>
<proteinExistence type="predicted"/>
<feature type="domain" description="B30.2/SPRY" evidence="3">
    <location>
        <begin position="3017"/>
        <end position="3202"/>
    </location>
</feature>
<dbReference type="Gene3D" id="3.30.2410.10">
    <property type="entry name" value="Hect, E3 ligase catalytic domain"/>
    <property type="match status" value="1"/>
</dbReference>
<dbReference type="PANTHER" id="PTHR46654">
    <property type="entry name" value="E3 UBIQUITIN-PROTEIN LIGASE HECTD3"/>
    <property type="match status" value="1"/>
</dbReference>
<organism evidence="5 6">
    <name type="scientific">Stentor coeruleus</name>
    <dbReference type="NCBI Taxonomy" id="5963"/>
    <lineage>
        <taxon>Eukaryota</taxon>
        <taxon>Sar</taxon>
        <taxon>Alveolata</taxon>
        <taxon>Ciliophora</taxon>
        <taxon>Postciliodesmatophora</taxon>
        <taxon>Heterotrichea</taxon>
        <taxon>Heterotrichida</taxon>
        <taxon>Stentoridae</taxon>
        <taxon>Stentor</taxon>
    </lineage>
</organism>
<dbReference type="GO" id="GO:0004842">
    <property type="term" value="F:ubiquitin-protein transferase activity"/>
    <property type="evidence" value="ECO:0007669"/>
    <property type="project" value="InterPro"/>
</dbReference>
<dbReference type="Proteomes" id="UP000187209">
    <property type="component" value="Unassembled WGS sequence"/>
</dbReference>
<sequence>MGNTSSEISDRVSSLSIDELKKTYTQDLELLSYNEQLYDPLTLQFNSLLDQYTLYTKSSIAPSTELLEHEISYAFAYTKPKHDSLKSSLINTISSQILTTPFYDIFHRRLQALCGIYESILRQDKLRDKLLAQDQESKSSSSTLPVSAQLGISFGLSSLLLMLKKTISSDGEMFIELVSETSMILSQFQPMSCVINDPCVEKALEKVCGFFESVLKGEIKGLTQENQLASISPLLGIALVSGNVTAAFSIIAKFLTGIQDKPFANIVNTVMPVIKALSRIAMMKKVEFYWVSCDNVKLNKVENKDQNQKIVVEEYPRIASAIGTGMAYGEEFSYGQRYYEMVLEKNNGVISFGICDSRDPENRFYMYSSNGNLQLLTETSTVSAISVNDKVGVFIDFPNKSISFYKNKSLIAGPTKLELSSIKLNVRFTAGDSEVKIVIPEIPDGLKGEINEYEERVPIHPIFTMLQSGDLSKINTGKLSSVLVGAFLLALIDKNNEKHRKDLEKRGKSAEIKIKEPLSIDVREQTLAYLYQILTIAAGNRFDPEIGSVVMLCALRLTKSHFLASRNFPLVQLSSELRVSFYTILQQIMSSNFKIQIKAESARTLSECFEVFFSNPIDQIPFLNLMLKNYKNSFKVSQEETKMIEEMLERISQPFALFDVFSFDLQPKEIEKFIISLIDLAQNLSITSLKEKINLIPIMTLLSSCLKCLISQYSKSNFRAKDEEIILSIYKKIITCSQSFLKELKKSPDTLRSKVKDTIISHVPTTFFTSLILCKLSLDFITECLEPALALLDELKDIELILPETLNTIAQQKFVYESEHPYKDTQDITKIFKIPYAEKYILTFDPSCATESGCDYLKLYSDENKANLLFTWTGTGFPTTTETEIKSPIITFEFHSDSSQTNWGYKVNISAEVKAKTYKNIWPSDLKTSLSMLVAGACKKLICFEFEDLVQVDLIDKIISSPLCKYGIKDKILGPFGIVALLPEKLITLATKDPSQTEIITGLGKELMIKEKKKNDLMTYSATFGRWGKRISDVDIIEEIINGNDNIVSCWRDLKQASGVKGPASNIGGNELNQAERAIFAVFATVFDITDTVNSLFLRTAQVGNSIKYIVKQSTNIRNWAQKRKQELIDAGKVIGYTEIGKDIVEKCTLILNSEFRKGLQEAGVELKLVELTEMVKHSNNLAQTASSKWKTVKGAVATAQKLGSLMSITKPKPVKSDIVEVGKVWNIVLVILNSDLTVEEVIKLLEKRRVRGLSRALGFKFLNTLMTVTMNSEILEVFNQCVRGKNGKTDVSQGLEATDPVLLTCVQNSFFSVYKILFKTLSEFKTENLLDLYMLLNLIESVNYPILETDLHYFYDLNISGLIDKLLEWSKGSFSNLKVSKIFTVENCVTSLKLITSEEEGSIRIPDAEDLFLVCTKNETKQPISEFIIKENLISGYEDSVGPITIGNTTKYILIKRSPPIKTQHYLFNILPGCVPDFKPYEYFLTLEDEEEKLKIVELKQKISEISFLCLKFFMCSLSTDSLQETIVHEMFTELKDVKTSFSLSLDETCKGISWIGKINSLTSLQRNPVERFLKKFYKEANEELSLRKIIETHIRAVDHGLKGVLKDDDEKMLSDGAKKLLKKHSEFRNTRGEVDFFKYVASIYEKRNEMDSKSKEYLAGSKLFFNLPKDYYEAAEQCFLGNVSAIIMYTVSIATLPDFITYLGAFTESETPGFASTGTFPEEFKNSEGKYDFYLSLNKISSDPQKYPNYYSDVAYLLNEFGVFPTSCLSLNAEQTLIEDYQGTLMWLLFSQCSSEGILRALSRKARVQTMLLKALSDSQELSALSMLVLSAILPTQHSYESLNAIWREISSSQNIPKSTSSDFISFLLYSLGFSTGFYLQTSNWNKTKRTSMDSFELLKKLISQDRWKEKMMQVFKANIESLNKKLEDGMMFNEIEAGVILFLAMNGPTYSGMDYVLQPLNLIRLDQACVGEGILWSIGDENCTIFSLQSDTFHNESKKKIVGVVQDSDFFKNFSQLDLFDQLLKTWSFIQNFNPVSIKTPAKVYIGNKLVIKRLESLILETLVTLSDKKQNIKRKGLNNTIMWRKFVTIKELLSSKLENKAKSEATKQLTNEEIVAKISALDEKLQVLVSEVSSLGYSQNLILAAIESGLTTKEDIIENILEGGGPKPIFFLSKWNDDELEIIDLSETGVFYQSSKGHMVITTTSNSQDRKVYGKNLDESIFHNTKWFNDYVTILVCISGTASQHKCEYGIKIGELDIKFESVVESTQIDVSGKFSLRVLTQSQYIFRIFASVNGDLELVGDSFSMRLSLNDPSVFTGVKIGSMSVYLKEGSRVELKGFSIYEGKIESQVKFYEEDLESKDNFSKYIKPRIIESGYTKNRLCLMGMPGTLAKSLSDQYCDLEKCIQEAIKLDSGIWPNALTPFISEFIYTLKIFDTVGDIEKGYEEVGVCENGEKSMIVLTNRKILTMKKSAEGNSKKLSEISLEEVPNSQLIGEMLLDPSQETQKIYGVFSDKPPYIKNITYIISKNSLRVGLPVGYTFLNNKEGSAINLASKSDKNLCIFLAYTTNDFLINFPVRSLSSISQPIPTFGLLNTKEAKEEKDDSDVYKNYSLLELSSSLFDLEEQRVQNSGKDFMLSISAHKPEALVTSAENKGIAHLINMFQNDYSALVPFVNAIIASGNKNVVEKLLAECIFQIITAATNSDGDLTSKVYESPHPYNNNADIDEEIYFPGASKLIFTFDSQCYTENTYDYLAFYKKTGRDEEIKKFSGTGEAIWQTFEYTGDRVFMYFHSDGSSVFWGYKFTVKPVIPMKKKNQRKINLPAVICILDHISNLGYSFLLEKFFKKETLLPLFILLHKTESLENIENIIGILSRLIITVETTQKSILEILLNQANTMKNGAADGPNLVLISIMSLLCKFHESRSFVIREKWFVSFYNCYFDMKDLTKDKNGLDLFLFEAFKIGLEKGIEKIYESQHPYTREVRSEQISFPGASSLKITFDPNSTLDEGDEIYFSSDNIGRKALCNFSKNEFPISWSTSLKGPDISISNNNLTVTRSNSSGWGIAVSNEILSDIAITISISIDSIDTSEYWYIGLMDATNTNLTTNLANDCGFKAWSWKRNGDFMKQGSSVSKGSNYGFAQGDVLQISVNFHESTVSFSKNGEQMHSFDDVNGKVYFAMSFGGSSQVATISSAYELGEALANIKKRKIIVNSDSVFFHFPINSGIYSNYKWENTNESFLSCTPLSISRTGGEGPSVHMIQNPLTCGRYYCEFEFTSIPDRTLVVLFVAKESINRTQSVLGSCAGYKNTGNVVVGSNTTSCKGFKASEIIGVYLDFTKPEVRFYKNKLLVAACKIDLVNEPYRFGVMLNQTGQEIKVYSTSESPEDVDLLGVRQQLRYGHGQSWGYKFKVAPVFSDRTKECMEQALKHASEEDRNKWKEYYEKFSENLRNNAAEELVAYIDEFAVSQGKSSMSFSSTELNPNPESLIYYKNLEKLQVKDIQELYKIIQIFNGNVKSNLSMFNLHISETPTDLQKAFLRARKYIFFDIKKELFNTQIDKSKNDSRPDITVDRTKAMRYKSLGRIDTQAQFSVFGQVLRSMNQKNNTDFRNSERIFKVAYRGEGAIDAGGPYNEVISNICDELQSNYLQILVKTQNNLNNTGEHRDAWTINPKKSLNAEEIFIFLGKLLGVAIRTQNNLNLSLSPLVWKKIVVDSLELHDLKLIDEVCYQMIDILYNLQSKGITKENFFTAFSDECFTTRLSNGEVVELVPGGKEMIVTYENSLEYAKYTVAARLAEGDDCYKYIRQGMSCVIPIDLLNLFSWKQVETLVCGAIDVKVDVLRENTEYSGGTSENEPHIGYFWEVLTEMTPKERQLFLRFVWGRSRLPASKTFTHMKISKLIPKGPVDNYLPVTHTCFFTIDLPPYNTKEVMRLKLLYAITHCTAIDLDTTPTGGWEEND</sequence>
<dbReference type="Pfam" id="PF00622">
    <property type="entry name" value="SPRY"/>
    <property type="match status" value="2"/>
</dbReference>
<dbReference type="PANTHER" id="PTHR46654:SF1">
    <property type="entry name" value="E3 UBIQUITIN-PROTEIN LIGASE HECTD3"/>
    <property type="match status" value="1"/>
</dbReference>
<dbReference type="InterPro" id="IPR000569">
    <property type="entry name" value="HECT_dom"/>
</dbReference>
<dbReference type="Gene3D" id="2.60.120.290">
    <property type="entry name" value="Spermadhesin, CUB domain"/>
    <property type="match status" value="2"/>
</dbReference>